<evidence type="ECO:0000313" key="2">
    <source>
        <dbReference type="EMBL" id="ETV89771.1"/>
    </source>
</evidence>
<dbReference type="AlphaFoldDB" id="A0A024T860"/>
<feature type="non-terminal residue" evidence="2">
    <location>
        <position position="1"/>
    </location>
</feature>
<dbReference type="EMBL" id="KI914396">
    <property type="protein sequence ID" value="ETV89771.1"/>
    <property type="molecule type" value="Genomic_DNA"/>
</dbReference>
<reference evidence="2" key="1">
    <citation type="submission" date="2013-12" db="EMBL/GenBank/DDBJ databases">
        <title>The Genome Sequence of Aphanomyces invadans NJM9701.</title>
        <authorList>
            <consortium name="The Broad Institute Genomics Platform"/>
            <person name="Russ C."/>
            <person name="Tyler B."/>
            <person name="van West P."/>
            <person name="Dieguez-Uribeondo J."/>
            <person name="Young S.K."/>
            <person name="Zeng Q."/>
            <person name="Gargeya S."/>
            <person name="Fitzgerald M."/>
            <person name="Abouelleil A."/>
            <person name="Alvarado L."/>
            <person name="Chapman S.B."/>
            <person name="Gainer-Dewar J."/>
            <person name="Goldberg J."/>
            <person name="Griggs A."/>
            <person name="Gujja S."/>
            <person name="Hansen M."/>
            <person name="Howarth C."/>
            <person name="Imamovic A."/>
            <person name="Ireland A."/>
            <person name="Larimer J."/>
            <person name="McCowan C."/>
            <person name="Murphy C."/>
            <person name="Pearson M."/>
            <person name="Poon T.W."/>
            <person name="Priest M."/>
            <person name="Roberts A."/>
            <person name="Saif S."/>
            <person name="Shea T."/>
            <person name="Sykes S."/>
            <person name="Wortman J."/>
            <person name="Nusbaum C."/>
            <person name="Birren B."/>
        </authorList>
    </citation>
    <scope>NUCLEOTIDE SEQUENCE [LARGE SCALE GENOMIC DNA]</scope>
    <source>
        <strain evidence="2">NJM9701</strain>
    </source>
</reference>
<proteinExistence type="predicted"/>
<organism evidence="2">
    <name type="scientific">Aphanomyces invadans</name>
    <dbReference type="NCBI Taxonomy" id="157072"/>
    <lineage>
        <taxon>Eukaryota</taxon>
        <taxon>Sar</taxon>
        <taxon>Stramenopiles</taxon>
        <taxon>Oomycota</taxon>
        <taxon>Saprolegniomycetes</taxon>
        <taxon>Saprolegniales</taxon>
        <taxon>Verrucalvaceae</taxon>
        <taxon>Aphanomyces</taxon>
    </lineage>
</organism>
<dbReference type="RefSeq" id="XP_008881597.1">
    <property type="nucleotide sequence ID" value="XM_008883375.1"/>
</dbReference>
<name>A0A024T860_9STRA</name>
<accession>A0A024T860</accession>
<feature type="region of interest" description="Disordered" evidence="1">
    <location>
        <begin position="45"/>
        <end position="72"/>
    </location>
</feature>
<gene>
    <name evidence="2" type="ORF">H310_15400</name>
</gene>
<evidence type="ECO:0000256" key="1">
    <source>
        <dbReference type="SAM" id="MobiDB-lite"/>
    </source>
</evidence>
<sequence>GNCGRKRTTTLADVKASVKAADPYHRSTFRAGRVHMYIVDNAVEARQGQEDLTTRTPREAHADGQAQGRDLN</sequence>
<dbReference type="GeneID" id="20092450"/>
<dbReference type="VEuPathDB" id="FungiDB:H310_15400"/>
<feature type="compositionally biased region" description="Basic and acidic residues" evidence="1">
    <location>
        <begin position="47"/>
        <end position="62"/>
    </location>
</feature>
<protein>
    <submittedName>
        <fullName evidence="2">Uncharacterized protein</fullName>
    </submittedName>
</protein>